<sequence>MSSSKETSNLKNENAYNSSGNQDLEIVEPSPFQNISINSISFLKPVKLTQSAWLEHIPFAFWLINAHRPQVLVELGTHYGSSYFSFCQAIDHLHLSTRCYAIDMWKGDDHAGFYGENVYSSVQDHNNHLYSQFSTLMRMPFDEGVKYFKDGEVDLLHIDGFHTYDAVKNDFDSWLPKLSSRAVVIIHDSNVRKADFGVYRFVAELRQTYPCFEFSHGHGLTIVGVGAEQSKEMLNLFEADNDERRIRHIQEVFSRLGKSCSNEYAVEAFKKIVADNKNELKVSVNELTELKKTDIEHLSESSVLKSDLKKYQIENERLRFENSQMISDMTSVNELISQRQHEINQILNSTSWRLTLPLRFAKRVIRYVIRRWKRLFLKDVNKKIVTQYLLFHLLILTEYGI</sequence>
<dbReference type="AlphaFoldDB" id="A0A2M9WG06"/>
<dbReference type="GO" id="GO:0071770">
    <property type="term" value="P:DIM/DIP cell wall layer assembly"/>
    <property type="evidence" value="ECO:0007669"/>
    <property type="project" value="TreeGrafter"/>
</dbReference>
<evidence type="ECO:0000313" key="4">
    <source>
        <dbReference type="Proteomes" id="UP000232062"/>
    </source>
</evidence>
<dbReference type="GO" id="GO:0005886">
    <property type="term" value="C:plasma membrane"/>
    <property type="evidence" value="ECO:0007669"/>
    <property type="project" value="TreeGrafter"/>
</dbReference>
<protein>
    <recommendedName>
        <fullName evidence="5">Class I SAM-dependent methyltransferase</fullName>
    </recommendedName>
</protein>
<dbReference type="Proteomes" id="UP000232062">
    <property type="component" value="Unassembled WGS sequence"/>
</dbReference>
<proteinExistence type="predicted"/>
<keyword evidence="1" id="KW-0489">Methyltransferase</keyword>
<dbReference type="Gene3D" id="3.40.50.150">
    <property type="entry name" value="Vaccinia Virus protein VP39"/>
    <property type="match status" value="1"/>
</dbReference>
<reference evidence="3 4" key="1">
    <citation type="submission" date="2017-11" db="EMBL/GenBank/DDBJ databases">
        <title>The genome sequence of Pantoea rodasii DSM 26611.</title>
        <authorList>
            <person name="Gao J."/>
            <person name="Mao X."/>
            <person name="Sun J."/>
        </authorList>
    </citation>
    <scope>NUCLEOTIDE SEQUENCE [LARGE SCALE GENOMIC DNA]</scope>
    <source>
        <strain evidence="3 4">DSM 26611</strain>
    </source>
</reference>
<organism evidence="3 4">
    <name type="scientific">Pantoea rodasii</name>
    <dbReference type="NCBI Taxonomy" id="1076549"/>
    <lineage>
        <taxon>Bacteria</taxon>
        <taxon>Pseudomonadati</taxon>
        <taxon>Pseudomonadota</taxon>
        <taxon>Gammaproteobacteria</taxon>
        <taxon>Enterobacterales</taxon>
        <taxon>Erwiniaceae</taxon>
        <taxon>Pantoea</taxon>
    </lineage>
</organism>
<name>A0A2M9WG06_9GAMM</name>
<gene>
    <name evidence="3" type="ORF">PRCB_06885</name>
</gene>
<accession>A0A2M9WG06</accession>
<dbReference type="GO" id="GO:0032259">
    <property type="term" value="P:methylation"/>
    <property type="evidence" value="ECO:0007669"/>
    <property type="project" value="UniProtKB-KW"/>
</dbReference>
<keyword evidence="4" id="KW-1185">Reference proteome</keyword>
<keyword evidence="2" id="KW-0808">Transferase</keyword>
<evidence type="ECO:0000313" key="3">
    <source>
        <dbReference type="EMBL" id="PJZ06439.1"/>
    </source>
</evidence>
<evidence type="ECO:0000256" key="2">
    <source>
        <dbReference type="ARBA" id="ARBA00022679"/>
    </source>
</evidence>
<dbReference type="STRING" id="1076549.HA45_23900"/>
<dbReference type="InterPro" id="IPR029063">
    <property type="entry name" value="SAM-dependent_MTases_sf"/>
</dbReference>
<dbReference type="EMBL" id="PIQI01000011">
    <property type="protein sequence ID" value="PJZ06439.1"/>
    <property type="molecule type" value="Genomic_DNA"/>
</dbReference>
<dbReference type="OrthoDB" id="9816424at2"/>
<dbReference type="PANTHER" id="PTHR40048:SF1">
    <property type="entry name" value="RHAMNOSYL O-METHYLTRANSFERASE"/>
    <property type="match status" value="1"/>
</dbReference>
<comment type="caution">
    <text evidence="3">The sequence shown here is derived from an EMBL/GenBank/DDBJ whole genome shotgun (WGS) entry which is preliminary data.</text>
</comment>
<evidence type="ECO:0008006" key="5">
    <source>
        <dbReference type="Google" id="ProtNLM"/>
    </source>
</evidence>
<dbReference type="PANTHER" id="PTHR40048">
    <property type="entry name" value="RHAMNOSYL O-METHYLTRANSFERASE"/>
    <property type="match status" value="1"/>
</dbReference>
<evidence type="ECO:0000256" key="1">
    <source>
        <dbReference type="ARBA" id="ARBA00022603"/>
    </source>
</evidence>
<dbReference type="GO" id="GO:0008168">
    <property type="term" value="F:methyltransferase activity"/>
    <property type="evidence" value="ECO:0007669"/>
    <property type="project" value="UniProtKB-KW"/>
</dbReference>
<dbReference type="RefSeq" id="WP_100700972.1">
    <property type="nucleotide sequence ID" value="NZ_MLFP01000086.1"/>
</dbReference>
<dbReference type="Pfam" id="PF13578">
    <property type="entry name" value="Methyltransf_24"/>
    <property type="match status" value="1"/>
</dbReference>
<dbReference type="SUPFAM" id="SSF53335">
    <property type="entry name" value="S-adenosyl-L-methionine-dependent methyltransferases"/>
    <property type="match status" value="1"/>
</dbReference>